<dbReference type="Pfam" id="PF07494">
    <property type="entry name" value="Reg_prop"/>
    <property type="match status" value="2"/>
</dbReference>
<dbReference type="Gene3D" id="1.10.10.60">
    <property type="entry name" value="Homeodomain-like"/>
    <property type="match status" value="1"/>
</dbReference>
<dbReference type="Pfam" id="PF07495">
    <property type="entry name" value="Y_Y_Y"/>
    <property type="match status" value="1"/>
</dbReference>
<dbReference type="Gene3D" id="3.30.565.10">
    <property type="entry name" value="Histidine kinase-like ATPase, C-terminal domain"/>
    <property type="match status" value="1"/>
</dbReference>
<dbReference type="Gene3D" id="1.10.287.130">
    <property type="match status" value="1"/>
</dbReference>
<evidence type="ECO:0000259" key="9">
    <source>
        <dbReference type="PROSITE" id="PS01124"/>
    </source>
</evidence>
<dbReference type="InterPro" id="IPR018060">
    <property type="entry name" value="HTH_AraC"/>
</dbReference>
<dbReference type="SMART" id="SM00387">
    <property type="entry name" value="HATPase_c"/>
    <property type="match status" value="1"/>
</dbReference>
<keyword evidence="6" id="KW-0804">Transcription</keyword>
<dbReference type="SUPFAM" id="SSF55874">
    <property type="entry name" value="ATPase domain of HSP90 chaperone/DNA topoisomerase II/histidine kinase"/>
    <property type="match status" value="1"/>
</dbReference>
<dbReference type="InterPro" id="IPR001789">
    <property type="entry name" value="Sig_transdc_resp-reg_receiver"/>
</dbReference>
<dbReference type="GO" id="GO:0043565">
    <property type="term" value="F:sequence-specific DNA binding"/>
    <property type="evidence" value="ECO:0007669"/>
    <property type="project" value="InterPro"/>
</dbReference>
<dbReference type="OrthoDB" id="1000129at2"/>
<keyword evidence="5" id="KW-0238">DNA-binding</keyword>
<protein>
    <recommendedName>
        <fullName evidence="2">histidine kinase</fullName>
        <ecNumber evidence="2">2.7.13.3</ecNumber>
    </recommendedName>
</protein>
<evidence type="ECO:0000259" key="10">
    <source>
        <dbReference type="PROSITE" id="PS50109"/>
    </source>
</evidence>
<evidence type="ECO:0000256" key="3">
    <source>
        <dbReference type="ARBA" id="ARBA00022553"/>
    </source>
</evidence>
<dbReference type="CDD" id="cd17574">
    <property type="entry name" value="REC_OmpR"/>
    <property type="match status" value="1"/>
</dbReference>
<dbReference type="InterPro" id="IPR011110">
    <property type="entry name" value="Reg_prop"/>
</dbReference>
<evidence type="ECO:0000256" key="6">
    <source>
        <dbReference type="ARBA" id="ARBA00023163"/>
    </source>
</evidence>
<dbReference type="CDD" id="cd00082">
    <property type="entry name" value="HisKA"/>
    <property type="match status" value="1"/>
</dbReference>
<dbReference type="InterPro" id="IPR018062">
    <property type="entry name" value="HTH_AraC-typ_CS"/>
</dbReference>
<organism evidence="12">
    <name type="scientific">Lentimicrobium saccharophilum</name>
    <dbReference type="NCBI Taxonomy" id="1678841"/>
    <lineage>
        <taxon>Bacteria</taxon>
        <taxon>Pseudomonadati</taxon>
        <taxon>Bacteroidota</taxon>
        <taxon>Bacteroidia</taxon>
        <taxon>Bacteroidales</taxon>
        <taxon>Lentimicrobiaceae</taxon>
        <taxon>Lentimicrobium</taxon>
    </lineage>
</organism>
<dbReference type="SMART" id="SM00388">
    <property type="entry name" value="HisKA"/>
    <property type="match status" value="1"/>
</dbReference>
<dbReference type="RefSeq" id="WP_137305608.1">
    <property type="nucleotide sequence ID" value="NZ_DF968182.1"/>
</dbReference>
<evidence type="ECO:0000256" key="5">
    <source>
        <dbReference type="ARBA" id="ARBA00023125"/>
    </source>
</evidence>
<dbReference type="InterPro" id="IPR003594">
    <property type="entry name" value="HATPase_dom"/>
</dbReference>
<dbReference type="Proteomes" id="UP000053091">
    <property type="component" value="Unassembled WGS sequence"/>
</dbReference>
<evidence type="ECO:0000256" key="1">
    <source>
        <dbReference type="ARBA" id="ARBA00000085"/>
    </source>
</evidence>
<dbReference type="PROSITE" id="PS01124">
    <property type="entry name" value="HTH_ARAC_FAMILY_2"/>
    <property type="match status" value="1"/>
</dbReference>
<dbReference type="PANTHER" id="PTHR43547:SF2">
    <property type="entry name" value="HYBRID SIGNAL TRANSDUCTION HISTIDINE KINASE C"/>
    <property type="match status" value="1"/>
</dbReference>
<dbReference type="PROSITE" id="PS50109">
    <property type="entry name" value="HIS_KIN"/>
    <property type="match status" value="1"/>
</dbReference>
<keyword evidence="8" id="KW-0812">Transmembrane</keyword>
<dbReference type="SUPFAM" id="SSF50998">
    <property type="entry name" value="Quinoprotein alcohol dehydrogenase-like"/>
    <property type="match status" value="1"/>
</dbReference>
<reference evidence="12" key="1">
    <citation type="journal article" date="2015" name="Genome Announc.">
        <title>Draft Genome Sequence of Bacteroidales Strain TBC1, a Novel Isolate from a Methanogenic Wastewater Treatment System.</title>
        <authorList>
            <person name="Tourlousse D.M."/>
            <person name="Matsuura N."/>
            <person name="Sun L."/>
            <person name="Toyonaga M."/>
            <person name="Kuroda K."/>
            <person name="Ohashi A."/>
            <person name="Cruz R."/>
            <person name="Yamaguchi T."/>
            <person name="Sekiguchi Y."/>
        </authorList>
    </citation>
    <scope>NUCLEOTIDE SEQUENCE [LARGE SCALE GENOMIC DNA]</scope>
    <source>
        <strain evidence="12">TBC1</strain>
    </source>
</reference>
<dbReference type="InterPro" id="IPR011123">
    <property type="entry name" value="Y_Y_Y"/>
</dbReference>
<dbReference type="EC" id="2.7.13.3" evidence="2"/>
<dbReference type="InterPro" id="IPR011047">
    <property type="entry name" value="Quinoprotein_ADH-like_sf"/>
</dbReference>
<feature type="modified residue" description="4-aspartylphosphate" evidence="7">
    <location>
        <position position="1147"/>
    </location>
</feature>
<evidence type="ECO:0000256" key="7">
    <source>
        <dbReference type="PROSITE-ProRule" id="PRU00169"/>
    </source>
</evidence>
<feature type="domain" description="Histidine kinase" evidence="10">
    <location>
        <begin position="838"/>
        <end position="1057"/>
    </location>
</feature>
<dbReference type="SUPFAM" id="SSF52172">
    <property type="entry name" value="CheY-like"/>
    <property type="match status" value="1"/>
</dbReference>
<name>A0A0S7BZV4_9BACT</name>
<dbReference type="InterPro" id="IPR036890">
    <property type="entry name" value="HATPase_C_sf"/>
</dbReference>
<evidence type="ECO:0000256" key="8">
    <source>
        <dbReference type="SAM" id="Phobius"/>
    </source>
</evidence>
<dbReference type="SUPFAM" id="SSF46689">
    <property type="entry name" value="Homeodomain-like"/>
    <property type="match status" value="1"/>
</dbReference>
<feature type="domain" description="HTH araC/xylS-type" evidence="9">
    <location>
        <begin position="1243"/>
        <end position="1342"/>
    </location>
</feature>
<keyword evidence="8" id="KW-0472">Membrane</keyword>
<feature type="domain" description="Response regulatory" evidence="11">
    <location>
        <begin position="1099"/>
        <end position="1214"/>
    </location>
</feature>
<keyword evidence="4" id="KW-0805">Transcription regulation</keyword>
<keyword evidence="8" id="KW-1133">Transmembrane helix</keyword>
<dbReference type="Pfam" id="PF12833">
    <property type="entry name" value="HTH_18"/>
    <property type="match status" value="1"/>
</dbReference>
<accession>A0A0S7BZV4</accession>
<dbReference type="SMART" id="SM00342">
    <property type="entry name" value="HTH_ARAC"/>
    <property type="match status" value="1"/>
</dbReference>
<evidence type="ECO:0000256" key="4">
    <source>
        <dbReference type="ARBA" id="ARBA00023015"/>
    </source>
</evidence>
<dbReference type="SUPFAM" id="SSF63829">
    <property type="entry name" value="Calcium-dependent phosphotriesterase"/>
    <property type="match status" value="2"/>
</dbReference>
<dbReference type="InterPro" id="IPR011006">
    <property type="entry name" value="CheY-like_superfamily"/>
</dbReference>
<feature type="transmembrane region" description="Helical" evidence="8">
    <location>
        <begin position="785"/>
        <end position="805"/>
    </location>
</feature>
<dbReference type="InterPro" id="IPR005467">
    <property type="entry name" value="His_kinase_dom"/>
</dbReference>
<evidence type="ECO:0000256" key="2">
    <source>
        <dbReference type="ARBA" id="ARBA00012438"/>
    </source>
</evidence>
<keyword evidence="12" id="KW-0808">Transferase</keyword>
<dbReference type="SUPFAM" id="SSF47384">
    <property type="entry name" value="Homodimeric domain of signal transducing histidine kinase"/>
    <property type="match status" value="1"/>
</dbReference>
<dbReference type="PRINTS" id="PR00344">
    <property type="entry name" value="BCTRLSENSOR"/>
</dbReference>
<keyword evidence="13" id="KW-1185">Reference proteome</keyword>
<dbReference type="InterPro" id="IPR036097">
    <property type="entry name" value="HisK_dim/P_sf"/>
</dbReference>
<dbReference type="STRING" id="1678841.TBC1_112284"/>
<dbReference type="Pfam" id="PF00072">
    <property type="entry name" value="Response_reg"/>
    <property type="match status" value="1"/>
</dbReference>
<dbReference type="EMBL" id="DF968182">
    <property type="protein sequence ID" value="GAP44123.1"/>
    <property type="molecule type" value="Genomic_DNA"/>
</dbReference>
<dbReference type="SMART" id="SM00448">
    <property type="entry name" value="REC"/>
    <property type="match status" value="1"/>
</dbReference>
<dbReference type="PATRIC" id="fig|1678841.3.peg.2558"/>
<dbReference type="Gene3D" id="2.130.10.10">
    <property type="entry name" value="YVTN repeat-like/Quinoprotein amine dehydrogenase"/>
    <property type="match status" value="2"/>
</dbReference>
<evidence type="ECO:0000313" key="12">
    <source>
        <dbReference type="EMBL" id="GAP44123.1"/>
    </source>
</evidence>
<dbReference type="InterPro" id="IPR003661">
    <property type="entry name" value="HisK_dim/P_dom"/>
</dbReference>
<dbReference type="InterPro" id="IPR013783">
    <property type="entry name" value="Ig-like_fold"/>
</dbReference>
<dbReference type="InterPro" id="IPR009057">
    <property type="entry name" value="Homeodomain-like_sf"/>
</dbReference>
<dbReference type="Pfam" id="PF00512">
    <property type="entry name" value="HisKA"/>
    <property type="match status" value="1"/>
</dbReference>
<dbReference type="InterPro" id="IPR004358">
    <property type="entry name" value="Sig_transdc_His_kin-like_C"/>
</dbReference>
<gene>
    <name evidence="12" type="ORF">TBC1_112284</name>
</gene>
<evidence type="ECO:0000259" key="11">
    <source>
        <dbReference type="PROSITE" id="PS50110"/>
    </source>
</evidence>
<dbReference type="GO" id="GO:0000155">
    <property type="term" value="F:phosphorelay sensor kinase activity"/>
    <property type="evidence" value="ECO:0007669"/>
    <property type="project" value="InterPro"/>
</dbReference>
<sequence length="1343" mass="149717">MRNRIVQLVFIVLLIPDLYAGTGTPVHTISRREGLSNGAVNAIARDAEGYIWLGTWNGLNRYDGHGIETFLPGSGPGSIHNHVIREIFPSASGPLWLMTNKGIALYNNETGSFSAYFTDEPEQINYENDISLAFADGHGAVASVYGRGLFRFSEAVKQFVPVPLDAAAIRVKRVHMAGSTLYCITADGELLRLEGNRLLKVLNLPLGSALTASSLQEAGGRQLLFVTQRSGPALVTDLKTLEIQRLSLPDDVITSLSASRQAGVLWAGTEKGRIFRYTIKTRTFAEPGKVGGQDAGIPISTRILCIYETEPDILWTGTDGNGAFTMKLTEFPVTRLASEQLSYPIVRSILVTRKNDILVGTKGGGIDVFDAGGRRIRQISAKDGLSNNSVLSFHERPDGSVWVGTDGNGIDLLSSDYRTIRNFPRDFGKETPLVFASVYRIMEDSDGSIYLGTSGYGVIQVRMGKNGDPESCRQLVLDPDQAPGLQKQIVYALTEERPGIIWIGTRGFGVYRYNTIAQRVIAQYNAQTRPGFIRNDDILSLFTDRKGIVWAGSSSGLFSFEPVSADSVKPAGTDVQGGLPNTSIHTIRQDLSGSLWITTNQGLSMIDSTRRNVQSFNINDGLINFEYSDGASFFDKNSGRLLAGGTMGVDIVQTDAIRFSSYFPPVAVNQLLIRNVPVSPDEGSVLLKRMNLQHELELKHNQNSLTFFVSPLAYWGRERHRISYRLLNYADAWEVIPPEQPLAFSNLEAGNYTLQLRVSDENGIWSEVVREIRITVHPPFWRTGWAIAGYIALFFLVQFLIFNAYRRREARRKEAALQEMKISQEKELQAYKIEFFTNVAHEFRTPLTLISSHIHALIEEKKLTSENPRLLKVYNNSLKLQKLVLEIMQFRKLEKGKEPLNIQETDPCSLIREVVSDLELLAAQRNIRCTVDGCESPLSFRTDADKFQRIITNLVSNAIKYNVEGGRVNIRISRQPDRLTVEVQDTGIGIKPELLPRVFEPFGISSAKKRGSFPGYRSTGIGLAVTKGLTELLKGSIRIESQPGTGSTFICTFPEVFQVNTDVPQPGTDVTEPDAWFIEEPESAPAPSDHRSIAENRSLLLLVDDDPEILSLLKDFLQESYNLIFAENGAEAWQKVLAHKPDLIVSDVMMPEMDGIELCRSLRDNFDTSHLPLILLTAKAEIEDRIAGLKAGADSYIPKPFHPEHLRVRIEKLLEVRRNIRNRFAGSDDSLAMIKELPDPFFQKMLSYIDENIDDETLTAEKLCDRMAISRSSLYEKTKSVLGTTPHGMINQRRLSKAATLLLSTQLTVSEIIDQTGFSSRTHFYDLFGKAYNCSPSEYRQRV</sequence>
<keyword evidence="12" id="KW-0418">Kinase</keyword>
<proteinExistence type="predicted"/>
<dbReference type="PROSITE" id="PS00041">
    <property type="entry name" value="HTH_ARAC_FAMILY_1"/>
    <property type="match status" value="1"/>
</dbReference>
<evidence type="ECO:0000313" key="13">
    <source>
        <dbReference type="Proteomes" id="UP000053091"/>
    </source>
</evidence>
<dbReference type="GO" id="GO:0003700">
    <property type="term" value="F:DNA-binding transcription factor activity"/>
    <property type="evidence" value="ECO:0007669"/>
    <property type="project" value="InterPro"/>
</dbReference>
<dbReference type="PROSITE" id="PS50110">
    <property type="entry name" value="RESPONSE_REGULATORY"/>
    <property type="match status" value="1"/>
</dbReference>
<keyword evidence="3 7" id="KW-0597">Phosphoprotein</keyword>
<dbReference type="Gene3D" id="3.40.50.2300">
    <property type="match status" value="1"/>
</dbReference>
<dbReference type="Pfam" id="PF02518">
    <property type="entry name" value="HATPase_c"/>
    <property type="match status" value="1"/>
</dbReference>
<comment type="catalytic activity">
    <reaction evidence="1">
        <text>ATP + protein L-histidine = ADP + protein N-phospho-L-histidine.</text>
        <dbReference type="EC" id="2.7.13.3"/>
    </reaction>
</comment>
<dbReference type="InterPro" id="IPR015943">
    <property type="entry name" value="WD40/YVTN_repeat-like_dom_sf"/>
</dbReference>
<dbReference type="Gene3D" id="2.60.40.10">
    <property type="entry name" value="Immunoglobulins"/>
    <property type="match status" value="1"/>
</dbReference>
<dbReference type="PANTHER" id="PTHR43547">
    <property type="entry name" value="TWO-COMPONENT HISTIDINE KINASE"/>
    <property type="match status" value="1"/>
</dbReference>